<gene>
    <name evidence="2" type="ORF">ALC57_02344</name>
</gene>
<dbReference type="Proteomes" id="UP000078492">
    <property type="component" value="Unassembled WGS sequence"/>
</dbReference>
<reference evidence="2 3" key="1">
    <citation type="submission" date="2015-09" db="EMBL/GenBank/DDBJ databases">
        <title>Trachymyrmex cornetzi WGS genome.</title>
        <authorList>
            <person name="Nygaard S."/>
            <person name="Hu H."/>
            <person name="Boomsma J."/>
            <person name="Zhang G."/>
        </authorList>
    </citation>
    <scope>NUCLEOTIDE SEQUENCE [LARGE SCALE GENOMIC DNA]</scope>
    <source>
        <strain evidence="2">Tcor2-1</strain>
        <tissue evidence="2">Whole body</tissue>
    </source>
</reference>
<evidence type="ECO:0000313" key="3">
    <source>
        <dbReference type="Proteomes" id="UP000078492"/>
    </source>
</evidence>
<proteinExistence type="predicted"/>
<evidence type="ECO:0000256" key="1">
    <source>
        <dbReference type="SAM" id="MobiDB-lite"/>
    </source>
</evidence>
<feature type="compositionally biased region" description="Basic and acidic residues" evidence="1">
    <location>
        <begin position="134"/>
        <end position="151"/>
    </location>
</feature>
<name>A0A195EJ53_9HYME</name>
<protein>
    <submittedName>
        <fullName evidence="2">Uncharacterized protein</fullName>
    </submittedName>
</protein>
<sequence length="151" mass="16521">MDPMDSGRRRKPSARLSCTGWSTGWKRKNITTSRVPPYLAAFLEATTTTTRATRATRPGKTTDEISRPLPLTSTAAAVISLPVHATVAGTPRSNKCYQRRCLRPAPKTSQPSRVNDVRPRGGNCPEAMQPPHSSADRATSDPPKPRRDSRT</sequence>
<feature type="region of interest" description="Disordered" evidence="1">
    <location>
        <begin position="91"/>
        <end position="151"/>
    </location>
</feature>
<accession>A0A195EJ53</accession>
<dbReference type="EMBL" id="KQ978801">
    <property type="protein sequence ID" value="KYN28283.1"/>
    <property type="molecule type" value="Genomic_DNA"/>
</dbReference>
<evidence type="ECO:0000313" key="2">
    <source>
        <dbReference type="EMBL" id="KYN28283.1"/>
    </source>
</evidence>
<feature type="region of interest" description="Disordered" evidence="1">
    <location>
        <begin position="49"/>
        <end position="69"/>
    </location>
</feature>
<organism evidence="2 3">
    <name type="scientific">Trachymyrmex cornetzi</name>
    <dbReference type="NCBI Taxonomy" id="471704"/>
    <lineage>
        <taxon>Eukaryota</taxon>
        <taxon>Metazoa</taxon>
        <taxon>Ecdysozoa</taxon>
        <taxon>Arthropoda</taxon>
        <taxon>Hexapoda</taxon>
        <taxon>Insecta</taxon>
        <taxon>Pterygota</taxon>
        <taxon>Neoptera</taxon>
        <taxon>Endopterygota</taxon>
        <taxon>Hymenoptera</taxon>
        <taxon>Apocrita</taxon>
        <taxon>Aculeata</taxon>
        <taxon>Formicoidea</taxon>
        <taxon>Formicidae</taxon>
        <taxon>Myrmicinae</taxon>
        <taxon>Trachymyrmex</taxon>
    </lineage>
</organism>
<keyword evidence="3" id="KW-1185">Reference proteome</keyword>
<dbReference type="AlphaFoldDB" id="A0A195EJ53"/>